<evidence type="ECO:0000256" key="4">
    <source>
        <dbReference type="ARBA" id="ARBA00022777"/>
    </source>
</evidence>
<name>A0A1N6UHX0_9SPIO</name>
<dbReference type="Proteomes" id="UP000186400">
    <property type="component" value="Unassembled WGS sequence"/>
</dbReference>
<gene>
    <name evidence="8" type="ORF">SAMN05920897_11269</name>
</gene>
<protein>
    <submittedName>
        <fullName evidence="8">1-phosphofructokinase/tagatose 6-phosphate kinase</fullName>
    </submittedName>
</protein>
<keyword evidence="3" id="KW-0547">Nucleotide-binding</keyword>
<evidence type="ECO:0000256" key="1">
    <source>
        <dbReference type="ARBA" id="ARBA00010688"/>
    </source>
</evidence>
<evidence type="ECO:0000259" key="7">
    <source>
        <dbReference type="Pfam" id="PF00294"/>
    </source>
</evidence>
<dbReference type="InterPro" id="IPR017583">
    <property type="entry name" value="Tagatose/fructose_Pkinase"/>
</dbReference>
<dbReference type="Gene3D" id="3.40.1190.20">
    <property type="match status" value="1"/>
</dbReference>
<dbReference type="Pfam" id="PF00294">
    <property type="entry name" value="PfkB"/>
    <property type="match status" value="1"/>
</dbReference>
<dbReference type="AlphaFoldDB" id="A0A1N6UHX0"/>
<evidence type="ECO:0000256" key="5">
    <source>
        <dbReference type="ARBA" id="ARBA00022840"/>
    </source>
</evidence>
<dbReference type="InterPro" id="IPR011611">
    <property type="entry name" value="PfkB_dom"/>
</dbReference>
<evidence type="ECO:0000256" key="2">
    <source>
        <dbReference type="ARBA" id="ARBA00022679"/>
    </source>
</evidence>
<evidence type="ECO:0000256" key="6">
    <source>
        <dbReference type="PIRNR" id="PIRNR000535"/>
    </source>
</evidence>
<dbReference type="EMBL" id="FTMS01000012">
    <property type="protein sequence ID" value="SIQ65190.1"/>
    <property type="molecule type" value="Genomic_DNA"/>
</dbReference>
<evidence type="ECO:0000256" key="3">
    <source>
        <dbReference type="ARBA" id="ARBA00022741"/>
    </source>
</evidence>
<keyword evidence="4 8" id="KW-0418">Kinase</keyword>
<organism evidence="8 9">
    <name type="scientific">Alkalispirochaeta americana</name>
    <dbReference type="NCBI Taxonomy" id="159291"/>
    <lineage>
        <taxon>Bacteria</taxon>
        <taxon>Pseudomonadati</taxon>
        <taxon>Spirochaetota</taxon>
        <taxon>Spirochaetia</taxon>
        <taxon>Spirochaetales</taxon>
        <taxon>Spirochaetaceae</taxon>
        <taxon>Alkalispirochaeta</taxon>
    </lineage>
</organism>
<proteinExistence type="inferred from homology"/>
<feature type="domain" description="Carbohydrate kinase PfkB" evidence="7">
    <location>
        <begin position="23"/>
        <end position="299"/>
    </location>
</feature>
<sequence>MTFLTVCLNPTLQKTLVFDTLGVGEVNRAREERLDASGKGVNVTRVLRQLGEDVVHLTHAGGRDRQLFEALCREDDLSLEIISCESPLRTCTTLLERATGSTTELIEPTRPVEADVEGRVFARYRELLPGVEVVVISGSTAPGYGDDLFARMIAEARRAGSLVIADFRGEPLKRALANEPDQRPQVIKPNLQEFAATFFSGEAARIGEHTGDAKTLDLARGVMQELAESGVRVVLTRGRNPALFLDNQGVFQEAPTIPLEPVNTIGCGDAFTAGFSVSFARDGDLAPAVEAGHAAAAMNAVLLKPGSIRESSRDR</sequence>
<keyword evidence="5" id="KW-0067">ATP-binding</keyword>
<dbReference type="PANTHER" id="PTHR46566:SF2">
    <property type="entry name" value="ATP-DEPENDENT 6-PHOSPHOFRUCTOKINASE ISOZYME 2"/>
    <property type="match status" value="1"/>
</dbReference>
<evidence type="ECO:0000313" key="9">
    <source>
        <dbReference type="Proteomes" id="UP000186400"/>
    </source>
</evidence>
<accession>A0A1N6UHX0</accession>
<dbReference type="GO" id="GO:0016773">
    <property type="term" value="F:phosphotransferase activity, alcohol group as acceptor"/>
    <property type="evidence" value="ECO:0007669"/>
    <property type="project" value="InterPro"/>
</dbReference>
<dbReference type="RefSeq" id="WP_076489161.1">
    <property type="nucleotide sequence ID" value="NZ_FTMS01000012.1"/>
</dbReference>
<dbReference type="GO" id="GO:0016301">
    <property type="term" value="F:kinase activity"/>
    <property type="evidence" value="ECO:0007669"/>
    <property type="project" value="UniProtKB-KW"/>
</dbReference>
<reference evidence="8 9" key="1">
    <citation type="submission" date="2017-01" db="EMBL/GenBank/DDBJ databases">
        <authorList>
            <person name="Mah S.A."/>
            <person name="Swanson W.J."/>
            <person name="Moy G.W."/>
            <person name="Vacquier V.D."/>
        </authorList>
    </citation>
    <scope>NUCLEOTIDE SEQUENCE [LARGE SCALE GENOMIC DNA]</scope>
    <source>
        <strain evidence="8 9">ASpG1</strain>
    </source>
</reference>
<dbReference type="STRING" id="159291.SAMN05920897_11269"/>
<dbReference type="GO" id="GO:0005975">
    <property type="term" value="P:carbohydrate metabolic process"/>
    <property type="evidence" value="ECO:0007669"/>
    <property type="project" value="InterPro"/>
</dbReference>
<dbReference type="InterPro" id="IPR029056">
    <property type="entry name" value="Ribokinase-like"/>
</dbReference>
<dbReference type="PANTHER" id="PTHR46566">
    <property type="entry name" value="1-PHOSPHOFRUCTOKINASE-RELATED"/>
    <property type="match status" value="1"/>
</dbReference>
<dbReference type="OrthoDB" id="357193at2"/>
<dbReference type="PIRSF" id="PIRSF000535">
    <property type="entry name" value="1PFK/6PFK/LacC"/>
    <property type="match status" value="1"/>
</dbReference>
<keyword evidence="9" id="KW-1185">Reference proteome</keyword>
<comment type="similarity">
    <text evidence="1">Belongs to the carbohydrate kinase PfkB family.</text>
</comment>
<dbReference type="SUPFAM" id="SSF53613">
    <property type="entry name" value="Ribokinase-like"/>
    <property type="match status" value="1"/>
</dbReference>
<keyword evidence="2 6" id="KW-0808">Transferase</keyword>
<dbReference type="GO" id="GO:0005524">
    <property type="term" value="F:ATP binding"/>
    <property type="evidence" value="ECO:0007669"/>
    <property type="project" value="UniProtKB-KW"/>
</dbReference>
<evidence type="ECO:0000313" key="8">
    <source>
        <dbReference type="EMBL" id="SIQ65190.1"/>
    </source>
</evidence>